<evidence type="ECO:0000256" key="2">
    <source>
        <dbReference type="ARBA" id="ARBA00022692"/>
    </source>
</evidence>
<dbReference type="AlphaFoldDB" id="A0AAE9D9B2"/>
<dbReference type="PANTHER" id="PTHR15407">
    <property type="entry name" value="FUKUTIN-RELATED"/>
    <property type="match status" value="1"/>
</dbReference>
<dbReference type="GO" id="GO:0016020">
    <property type="term" value="C:membrane"/>
    <property type="evidence" value="ECO:0007669"/>
    <property type="project" value="UniProtKB-SubCell"/>
</dbReference>
<evidence type="ECO:0000256" key="4">
    <source>
        <dbReference type="ARBA" id="ARBA00023136"/>
    </source>
</evidence>
<dbReference type="PANTHER" id="PTHR15407:SF40">
    <property type="entry name" value="FUKUTIN"/>
    <property type="match status" value="1"/>
</dbReference>
<sequence length="291" mass="33832">MAWRLKRKCIIISILVLFAFLLFLAEISSDFRPPFKNPRPLFDFNETAFLPELNLSDSCFQWLLELGATPIPALLIDRHVLKQLKRGKCDNVDVINTVKNIPKNSSEKPHRAYSNPEFFGILESFEICGVQEYDDETGLKAIREISIFTKIYSKRSGNSEFRVNDSYEITVVPKSGFPTPIDIFLLYETKNETTGVDYRWVGGTAVDGTKYKYIYPPYDPYCSADLLGHIFWVTCTPEDKVTLEYGNQWYLDRNSLKYVWNAAKNVIKNGRFSRRQMMETVYNVYKYSDYL</sequence>
<evidence type="ECO:0000256" key="3">
    <source>
        <dbReference type="ARBA" id="ARBA00022989"/>
    </source>
</evidence>
<reference evidence="5 6" key="1">
    <citation type="submission" date="2022-05" db="EMBL/GenBank/DDBJ databases">
        <title>Chromosome-level reference genomes for two strains of Caenorhabditis briggsae: an improved platform for comparative genomics.</title>
        <authorList>
            <person name="Stevens L."/>
            <person name="Andersen E.C."/>
        </authorList>
    </citation>
    <scope>NUCLEOTIDE SEQUENCE [LARGE SCALE GENOMIC DNA]</scope>
    <source>
        <strain evidence="5">QX1410_ONT</strain>
        <tissue evidence="5">Whole-organism</tissue>
    </source>
</reference>
<keyword evidence="3" id="KW-1133">Transmembrane helix</keyword>
<evidence type="ECO:0000313" key="6">
    <source>
        <dbReference type="Proteomes" id="UP000827892"/>
    </source>
</evidence>
<accession>A0AAE9D9B2</accession>
<gene>
    <name evidence="5" type="ORF">L3Y34_000411</name>
</gene>
<proteinExistence type="predicted"/>
<dbReference type="InterPro" id="IPR009644">
    <property type="entry name" value="FKTN/MNN4/W02B3.4-1"/>
</dbReference>
<keyword evidence="4" id="KW-0472">Membrane</keyword>
<evidence type="ECO:0000313" key="5">
    <source>
        <dbReference type="EMBL" id="ULT99038.1"/>
    </source>
</evidence>
<keyword evidence="2" id="KW-0812">Transmembrane</keyword>
<dbReference type="EMBL" id="CP090893">
    <property type="protein sequence ID" value="ULT99038.1"/>
    <property type="molecule type" value="Genomic_DNA"/>
</dbReference>
<organism evidence="5 6">
    <name type="scientific">Caenorhabditis briggsae</name>
    <dbReference type="NCBI Taxonomy" id="6238"/>
    <lineage>
        <taxon>Eukaryota</taxon>
        <taxon>Metazoa</taxon>
        <taxon>Ecdysozoa</taxon>
        <taxon>Nematoda</taxon>
        <taxon>Chromadorea</taxon>
        <taxon>Rhabditida</taxon>
        <taxon>Rhabditina</taxon>
        <taxon>Rhabditomorpha</taxon>
        <taxon>Rhabditoidea</taxon>
        <taxon>Rhabditidae</taxon>
        <taxon>Peloderinae</taxon>
        <taxon>Caenorhabditis</taxon>
    </lineage>
</organism>
<name>A0AAE9D9B2_CAEBR</name>
<protein>
    <submittedName>
        <fullName evidence="5">Uncharacterized protein</fullName>
    </submittedName>
</protein>
<comment type="subcellular location">
    <subcellularLocation>
        <location evidence="1">Membrane</location>
        <topology evidence="1">Single-pass membrane protein</topology>
    </subcellularLocation>
</comment>
<dbReference type="Proteomes" id="UP000827892">
    <property type="component" value="Chromosome III"/>
</dbReference>
<evidence type="ECO:0000256" key="1">
    <source>
        <dbReference type="ARBA" id="ARBA00004167"/>
    </source>
</evidence>